<sequence>MGNVMENKKSNRATSIRWHKLLGRMLEELLTPLNITVLTDISVMTDPPEADILLIRRDLPKWTYDQLCRLPDGIRDTGANHILVEFKFTESFNRNTLNQALAYDTFFRRSQQSLKEKDIQTFVLCSKTPLKASREEFGYTEIYKSAIYHSTNPMLDRLFLIVINELSDATHNDFVRCFSSRKTKRWHAFKRIIKSGSQRISIAFLYFISGIIKLMSSREKESFIMEQQEITPDVVMEIGKELYEAMLDGLSIDDFMERFSAEEVLSRYKPEAVLSRYKPEERLSGLKPEERLSGLSLKEIEAYLKKMKNQKEN</sequence>
<gene>
    <name evidence="1" type="ORF">MTBBW1_1020015</name>
</gene>
<dbReference type="Proteomes" id="UP000191931">
    <property type="component" value="Unassembled WGS sequence"/>
</dbReference>
<dbReference type="EMBL" id="FWEV01000005">
    <property type="protein sequence ID" value="SLM27491.1"/>
    <property type="molecule type" value="Genomic_DNA"/>
</dbReference>
<organism evidence="1 2">
    <name type="scientific">Desulfamplus magnetovallimortis</name>
    <dbReference type="NCBI Taxonomy" id="1246637"/>
    <lineage>
        <taxon>Bacteria</taxon>
        <taxon>Pseudomonadati</taxon>
        <taxon>Thermodesulfobacteriota</taxon>
        <taxon>Desulfobacteria</taxon>
        <taxon>Desulfobacterales</taxon>
        <taxon>Desulfobacteraceae</taxon>
        <taxon>Desulfamplus</taxon>
    </lineage>
</organism>
<protein>
    <submittedName>
        <fullName evidence="1">Uncharacterized protein</fullName>
    </submittedName>
</protein>
<reference evidence="1 2" key="1">
    <citation type="submission" date="2017-03" db="EMBL/GenBank/DDBJ databases">
        <authorList>
            <person name="Afonso C.L."/>
            <person name="Miller P.J."/>
            <person name="Scott M.A."/>
            <person name="Spackman E."/>
            <person name="Goraichik I."/>
            <person name="Dimitrov K.M."/>
            <person name="Suarez D.L."/>
            <person name="Swayne D.E."/>
        </authorList>
    </citation>
    <scope>NUCLEOTIDE SEQUENCE [LARGE SCALE GENOMIC DNA]</scope>
    <source>
        <strain evidence="1">PRJEB14757</strain>
    </source>
</reference>
<keyword evidence="2" id="KW-1185">Reference proteome</keyword>
<name>A0A1W1H4U2_9BACT</name>
<evidence type="ECO:0000313" key="2">
    <source>
        <dbReference type="Proteomes" id="UP000191931"/>
    </source>
</evidence>
<accession>A0A1W1H4U2</accession>
<evidence type="ECO:0000313" key="1">
    <source>
        <dbReference type="EMBL" id="SLM27491.1"/>
    </source>
</evidence>
<dbReference type="AlphaFoldDB" id="A0A1W1H4U2"/>
<proteinExistence type="predicted"/>